<gene>
    <name evidence="1" type="ORF">ALMOND_2B014292</name>
</gene>
<evidence type="ECO:0000313" key="1">
    <source>
        <dbReference type="EMBL" id="VVA26856.1"/>
    </source>
</evidence>
<feature type="non-terminal residue" evidence="1">
    <location>
        <position position="1"/>
    </location>
</feature>
<reference evidence="2" key="1">
    <citation type="journal article" date="2020" name="Plant J.">
        <title>Transposons played a major role in the diversification between the closely related almond and peach genomes: results from the almond genome sequence.</title>
        <authorList>
            <person name="Alioto T."/>
            <person name="Alexiou K.G."/>
            <person name="Bardil A."/>
            <person name="Barteri F."/>
            <person name="Castanera R."/>
            <person name="Cruz F."/>
            <person name="Dhingra A."/>
            <person name="Duval H."/>
            <person name="Fernandez I Marti A."/>
            <person name="Frias L."/>
            <person name="Galan B."/>
            <person name="Garcia J.L."/>
            <person name="Howad W."/>
            <person name="Gomez-Garrido J."/>
            <person name="Gut M."/>
            <person name="Julca I."/>
            <person name="Morata J."/>
            <person name="Puigdomenech P."/>
            <person name="Ribeca P."/>
            <person name="Rubio Cabetas M.J."/>
            <person name="Vlasova A."/>
            <person name="Wirthensohn M."/>
            <person name="Garcia-Mas J."/>
            <person name="Gabaldon T."/>
            <person name="Casacuberta J.M."/>
            <person name="Arus P."/>
        </authorList>
    </citation>
    <scope>NUCLEOTIDE SEQUENCE [LARGE SCALE GENOMIC DNA]</scope>
    <source>
        <strain evidence="2">cv. Texas</strain>
    </source>
</reference>
<dbReference type="InParanoid" id="A0A5E4FG08"/>
<name>A0A5E4FG08_PRUDU</name>
<dbReference type="AlphaFoldDB" id="A0A5E4FG08"/>
<organism evidence="1 2">
    <name type="scientific">Prunus dulcis</name>
    <name type="common">Almond</name>
    <name type="synonym">Amygdalus dulcis</name>
    <dbReference type="NCBI Taxonomy" id="3755"/>
    <lineage>
        <taxon>Eukaryota</taxon>
        <taxon>Viridiplantae</taxon>
        <taxon>Streptophyta</taxon>
        <taxon>Embryophyta</taxon>
        <taxon>Tracheophyta</taxon>
        <taxon>Spermatophyta</taxon>
        <taxon>Magnoliopsida</taxon>
        <taxon>eudicotyledons</taxon>
        <taxon>Gunneridae</taxon>
        <taxon>Pentapetalae</taxon>
        <taxon>rosids</taxon>
        <taxon>fabids</taxon>
        <taxon>Rosales</taxon>
        <taxon>Rosaceae</taxon>
        <taxon>Amygdaloideae</taxon>
        <taxon>Amygdaleae</taxon>
        <taxon>Prunus</taxon>
    </lineage>
</organism>
<evidence type="ECO:0000313" key="2">
    <source>
        <dbReference type="Proteomes" id="UP000327085"/>
    </source>
</evidence>
<dbReference type="Proteomes" id="UP000327085">
    <property type="component" value="Chromosome 2"/>
</dbReference>
<protein>
    <submittedName>
        <fullName evidence="1">PREDICTED: reverse mRNAase</fullName>
    </submittedName>
</protein>
<proteinExistence type="predicted"/>
<dbReference type="EMBL" id="CABIKO010000112">
    <property type="protein sequence ID" value="VVA26856.1"/>
    <property type="molecule type" value="Genomic_DNA"/>
</dbReference>
<sequence length="142" mass="16476">RNRREGRFIYERLDKGLCTNAWINIYPNAKVIHQTVVGSDHRMLILQTNPVVQRGKKGFIYDPRSGNGVECGEIVKERWKKSFTGSSGAQVFEKIRWVRFGLLHWRQQKGANSRTQIATLTKANYQATSFNVEQVRPKRERA</sequence>
<accession>A0A5E4FG08</accession>
<dbReference type="Gramene" id="VVA26856">
    <property type="protein sequence ID" value="VVA26856"/>
    <property type="gene ID" value="Prudul26B014292"/>
</dbReference>